<dbReference type="AlphaFoldDB" id="A0AB39NY73"/>
<sequence>MSNLATVLAQAAERHPQRPAVRVDESVLSYAELDELSARVAGGLLAHGVRPGDRVGMRLPNVPAFPALCFGALRAGAIVVPLYPRPRLLALRPRGTACGARLVFYGPDAEQPQEAETGDTTLVPISPAFLDQVAFWPHHPAVVDRADDDPAVVLGTGVAAKGSCGTALTHGALRKNPALTARALFDEAAVDDASESVPAFSSDGRTYGLSAVLLATACLPVGLTPPTAAAPDEPGEPVATPLEPSAGSGR</sequence>
<dbReference type="InterPro" id="IPR000873">
    <property type="entry name" value="AMP-dep_synth/lig_dom"/>
</dbReference>
<feature type="region of interest" description="Disordered" evidence="1">
    <location>
        <begin position="226"/>
        <end position="250"/>
    </location>
</feature>
<dbReference type="PANTHER" id="PTHR43767:SF12">
    <property type="entry name" value="AMP-DEPENDENT SYNTHETASE AND LIGASE"/>
    <property type="match status" value="1"/>
</dbReference>
<reference evidence="3" key="1">
    <citation type="submission" date="2024-07" db="EMBL/GenBank/DDBJ databases">
        <authorList>
            <person name="Yu S.T."/>
        </authorList>
    </citation>
    <scope>NUCLEOTIDE SEQUENCE</scope>
    <source>
        <strain evidence="3">R21</strain>
    </source>
</reference>
<evidence type="ECO:0000313" key="3">
    <source>
        <dbReference type="EMBL" id="XDQ23533.1"/>
    </source>
</evidence>
<dbReference type="EMBL" id="CP163435">
    <property type="protein sequence ID" value="XDQ23533.1"/>
    <property type="molecule type" value="Genomic_DNA"/>
</dbReference>
<dbReference type="PANTHER" id="PTHR43767">
    <property type="entry name" value="LONG-CHAIN-FATTY-ACID--COA LIGASE"/>
    <property type="match status" value="1"/>
</dbReference>
<name>A0AB39NY73_9ACTN</name>
<evidence type="ECO:0000256" key="1">
    <source>
        <dbReference type="SAM" id="MobiDB-lite"/>
    </source>
</evidence>
<protein>
    <submittedName>
        <fullName evidence="3">AMP-binding protein</fullName>
    </submittedName>
</protein>
<feature type="domain" description="AMP-dependent synthetase/ligase" evidence="2">
    <location>
        <begin position="9"/>
        <end position="153"/>
    </location>
</feature>
<organism evidence="3">
    <name type="scientific">Streptomyces sp. R21</name>
    <dbReference type="NCBI Taxonomy" id="3238627"/>
    <lineage>
        <taxon>Bacteria</taxon>
        <taxon>Bacillati</taxon>
        <taxon>Actinomycetota</taxon>
        <taxon>Actinomycetes</taxon>
        <taxon>Kitasatosporales</taxon>
        <taxon>Streptomycetaceae</taxon>
        <taxon>Streptomyces</taxon>
    </lineage>
</organism>
<proteinExistence type="predicted"/>
<dbReference type="Gene3D" id="3.40.50.12780">
    <property type="entry name" value="N-terminal domain of ligase-like"/>
    <property type="match status" value="1"/>
</dbReference>
<evidence type="ECO:0000259" key="2">
    <source>
        <dbReference type="Pfam" id="PF00501"/>
    </source>
</evidence>
<dbReference type="RefSeq" id="WP_369229342.1">
    <property type="nucleotide sequence ID" value="NZ_CP163435.1"/>
</dbReference>
<gene>
    <name evidence="3" type="ORF">AB5J56_01900</name>
</gene>
<dbReference type="SUPFAM" id="SSF56801">
    <property type="entry name" value="Acetyl-CoA synthetase-like"/>
    <property type="match status" value="1"/>
</dbReference>
<dbReference type="InterPro" id="IPR042099">
    <property type="entry name" value="ANL_N_sf"/>
</dbReference>
<dbReference type="InterPro" id="IPR050237">
    <property type="entry name" value="ATP-dep_AMP-bd_enzyme"/>
</dbReference>
<dbReference type="Pfam" id="PF00501">
    <property type="entry name" value="AMP-binding"/>
    <property type="match status" value="1"/>
</dbReference>
<accession>A0AB39NY73</accession>